<protein>
    <recommendedName>
        <fullName evidence="2">histidine kinase</fullName>
        <ecNumber evidence="2">2.7.13.3</ecNumber>
    </recommendedName>
</protein>
<dbReference type="InterPro" id="IPR004358">
    <property type="entry name" value="Sig_transdc_His_kin-like_C"/>
</dbReference>
<proteinExistence type="predicted"/>
<name>A0ABV0FN22_9GAMM</name>
<evidence type="ECO:0000259" key="4">
    <source>
        <dbReference type="PROSITE" id="PS50109"/>
    </source>
</evidence>
<dbReference type="EMBL" id="JBDPZN010000002">
    <property type="protein sequence ID" value="MEO3682220.1"/>
    <property type="molecule type" value="Genomic_DNA"/>
</dbReference>
<evidence type="ECO:0000313" key="5">
    <source>
        <dbReference type="EMBL" id="MEO3682220.1"/>
    </source>
</evidence>
<sequence>MTDKPDPYLAAYQREKKARIEVEQLLEDSIRQLYERNVLLESQIVQIKNQQKSLIQQEKLALLGTLAAGVAHEINNPLAFVSSNVTTLNAYVSDLLNVIPKDSLNEADTRNINFIMSDLPELISDTEHGLVRIKDIVKNLLFFARTDADQLSEVDLLLAVEIALKLLGPKLKNVLVTQNLQPVPKIIFNSGELNQVLINILVNAIQACEYMSNHTSKIGVDLTQVNDEILLNVTDNGCGMSEEVQQRIFDAFYTTKPVGTGTGIGMSIVLQILEQHDAKIVVKSELNKGTSIQIYFPISTSM</sequence>
<dbReference type="CDD" id="cd00082">
    <property type="entry name" value="HisKA"/>
    <property type="match status" value="1"/>
</dbReference>
<dbReference type="PRINTS" id="PR00344">
    <property type="entry name" value="BCTRLSENSOR"/>
</dbReference>
<dbReference type="PANTHER" id="PTHR43065">
    <property type="entry name" value="SENSOR HISTIDINE KINASE"/>
    <property type="match status" value="1"/>
</dbReference>
<dbReference type="SMART" id="SM00388">
    <property type="entry name" value="HisKA"/>
    <property type="match status" value="1"/>
</dbReference>
<dbReference type="InterPro" id="IPR003661">
    <property type="entry name" value="HisK_dim/P_dom"/>
</dbReference>
<dbReference type="RefSeq" id="WP_347689960.1">
    <property type="nucleotide sequence ID" value="NZ_JBDPZN010000002.1"/>
</dbReference>
<dbReference type="SMART" id="SM00387">
    <property type="entry name" value="HATPase_c"/>
    <property type="match status" value="1"/>
</dbReference>
<keyword evidence="3" id="KW-0597">Phosphoprotein</keyword>
<dbReference type="InterPro" id="IPR003594">
    <property type="entry name" value="HATPase_dom"/>
</dbReference>
<evidence type="ECO:0000313" key="6">
    <source>
        <dbReference type="Proteomes" id="UP001477278"/>
    </source>
</evidence>
<dbReference type="GO" id="GO:0005524">
    <property type="term" value="F:ATP binding"/>
    <property type="evidence" value="ECO:0007669"/>
    <property type="project" value="UniProtKB-KW"/>
</dbReference>
<dbReference type="Proteomes" id="UP001477278">
    <property type="component" value="Unassembled WGS sequence"/>
</dbReference>
<keyword evidence="6" id="KW-1185">Reference proteome</keyword>
<dbReference type="InterPro" id="IPR036890">
    <property type="entry name" value="HATPase_C_sf"/>
</dbReference>
<reference evidence="5 6" key="1">
    <citation type="submission" date="2024-05" db="EMBL/GenBank/DDBJ databases">
        <title>Genome sequencing of Marine Estuary Bacteria, Shewanella vesiculosa and S. baltica, and Pseudomonas syringae.</title>
        <authorList>
            <person name="Gurung A."/>
            <person name="Maclea K.S."/>
        </authorList>
    </citation>
    <scope>NUCLEOTIDE SEQUENCE [LARGE SCALE GENOMIC DNA]</scope>
    <source>
        <strain evidence="5 6">1A</strain>
    </source>
</reference>
<comment type="caution">
    <text evidence="5">The sequence shown here is derived from an EMBL/GenBank/DDBJ whole genome shotgun (WGS) entry which is preliminary data.</text>
</comment>
<evidence type="ECO:0000256" key="1">
    <source>
        <dbReference type="ARBA" id="ARBA00000085"/>
    </source>
</evidence>
<dbReference type="SUPFAM" id="SSF55874">
    <property type="entry name" value="ATPase domain of HSP90 chaperone/DNA topoisomerase II/histidine kinase"/>
    <property type="match status" value="1"/>
</dbReference>
<dbReference type="EC" id="2.7.13.3" evidence="2"/>
<comment type="catalytic activity">
    <reaction evidence="1">
        <text>ATP + protein L-histidine = ADP + protein N-phospho-L-histidine.</text>
        <dbReference type="EC" id="2.7.13.3"/>
    </reaction>
</comment>
<dbReference type="Gene3D" id="3.30.565.10">
    <property type="entry name" value="Histidine kinase-like ATPase, C-terminal domain"/>
    <property type="match status" value="1"/>
</dbReference>
<dbReference type="PROSITE" id="PS50109">
    <property type="entry name" value="HIS_KIN"/>
    <property type="match status" value="1"/>
</dbReference>
<dbReference type="SUPFAM" id="SSF47384">
    <property type="entry name" value="Homodimeric domain of signal transducing histidine kinase"/>
    <property type="match status" value="1"/>
</dbReference>
<dbReference type="Gene3D" id="1.10.287.130">
    <property type="match status" value="1"/>
</dbReference>
<dbReference type="PANTHER" id="PTHR43065:SF50">
    <property type="entry name" value="HISTIDINE KINASE"/>
    <property type="match status" value="1"/>
</dbReference>
<keyword evidence="5" id="KW-0547">Nucleotide-binding</keyword>
<feature type="domain" description="Histidine kinase" evidence="4">
    <location>
        <begin position="69"/>
        <end position="300"/>
    </location>
</feature>
<dbReference type="Pfam" id="PF02518">
    <property type="entry name" value="HATPase_c"/>
    <property type="match status" value="1"/>
</dbReference>
<evidence type="ECO:0000256" key="2">
    <source>
        <dbReference type="ARBA" id="ARBA00012438"/>
    </source>
</evidence>
<accession>A0ABV0FN22</accession>
<dbReference type="InterPro" id="IPR005467">
    <property type="entry name" value="His_kinase_dom"/>
</dbReference>
<keyword evidence="5" id="KW-0067">ATP-binding</keyword>
<evidence type="ECO:0000256" key="3">
    <source>
        <dbReference type="ARBA" id="ARBA00022553"/>
    </source>
</evidence>
<dbReference type="InterPro" id="IPR036097">
    <property type="entry name" value="HisK_dim/P_sf"/>
</dbReference>
<gene>
    <name evidence="5" type="ORF">ABHN84_07910</name>
</gene>
<organism evidence="5 6">
    <name type="scientific">Shewanella vesiculosa</name>
    <dbReference type="NCBI Taxonomy" id="518738"/>
    <lineage>
        <taxon>Bacteria</taxon>
        <taxon>Pseudomonadati</taxon>
        <taxon>Pseudomonadota</taxon>
        <taxon>Gammaproteobacteria</taxon>
        <taxon>Alteromonadales</taxon>
        <taxon>Shewanellaceae</taxon>
        <taxon>Shewanella</taxon>
    </lineage>
</organism>